<name>A0A853MGT7_9CYAN</name>
<feature type="region of interest" description="Disordered" evidence="1">
    <location>
        <begin position="20"/>
        <end position="110"/>
    </location>
</feature>
<dbReference type="EMBL" id="LYXA01000001">
    <property type="protein sequence ID" value="OBU78096.1"/>
    <property type="molecule type" value="Genomic_DNA"/>
</dbReference>
<evidence type="ECO:0000313" key="3">
    <source>
        <dbReference type="EMBL" id="OBU78096.1"/>
    </source>
</evidence>
<proteinExistence type="predicted"/>
<dbReference type="SUPFAM" id="SSF52980">
    <property type="entry name" value="Restriction endonuclease-like"/>
    <property type="match status" value="1"/>
</dbReference>
<dbReference type="PANTHER" id="PTHR38753">
    <property type="entry name" value="SLR1441 PROTEIN"/>
    <property type="match status" value="1"/>
</dbReference>
<comment type="caution">
    <text evidence="2">The sequence shown here is derived from an EMBL/GenBank/DDBJ whole genome shotgun (WGS) entry which is preliminary data.</text>
</comment>
<dbReference type="AlphaFoldDB" id="A0A853MGT7"/>
<dbReference type="EMBL" id="LYXA01000001">
    <property type="protein sequence ID" value="OBU78093.1"/>
    <property type="molecule type" value="Genomic_DNA"/>
</dbReference>
<dbReference type="InterPro" id="IPR011335">
    <property type="entry name" value="Restrct_endonuc-II-like"/>
</dbReference>
<accession>A0A853MGT7</accession>
<sequence>MATTADEVWKLLGELIESQKETERKFQETERFLREQSQETERLLREQSQETDRKFQETERLLREQSQETERLLREQSQETERLLREQSQETERFLREQSQETDRKFQETDRLLREESKRVNNQIGQLGNRLGEFVESQVRPAAVKLFQERGIAVKEIASNTYIQTGKEGLEIDLLVINSSDIILIEAKSKVSEDDVNEHLERLSKFKRFFPRYESYRVLGAVAGMVIPLDVSRYAYRKGLFVIGQSGDNLVILNDDKFRPRGW</sequence>
<reference evidence="2 4" key="1">
    <citation type="submission" date="2016-05" db="EMBL/GenBank/DDBJ databases">
        <title>First complete genome of the cyanobacterium Cylindrospermopsis raciborskii CS505, containing a circular chromosome and a single extrachromosomal element.</title>
        <authorList>
            <person name="Fuentes J."/>
            <person name="Tamames J."/>
            <person name="Allen E."/>
            <person name="Plominski A."/>
            <person name="Vasquez M."/>
        </authorList>
    </citation>
    <scope>NUCLEOTIDE SEQUENCE [LARGE SCALE GENOMIC DNA]</scope>
    <source>
        <strain evidence="2 4">CS505</strain>
    </source>
</reference>
<dbReference type="PANTHER" id="PTHR38753:SF1">
    <property type="entry name" value="SLR1441 PROTEIN"/>
    <property type="match status" value="1"/>
</dbReference>
<dbReference type="Proteomes" id="UP000093903">
    <property type="component" value="Unassembled WGS sequence"/>
</dbReference>
<evidence type="ECO:0000313" key="2">
    <source>
        <dbReference type="EMBL" id="OBU78093.1"/>
    </source>
</evidence>
<evidence type="ECO:0008006" key="5">
    <source>
        <dbReference type="Google" id="ProtNLM"/>
    </source>
</evidence>
<gene>
    <name evidence="2" type="ORF">A9P98_12420</name>
    <name evidence="3" type="ORF">A9P98_12655</name>
</gene>
<evidence type="ECO:0000313" key="4">
    <source>
        <dbReference type="Proteomes" id="UP000093903"/>
    </source>
</evidence>
<organism evidence="2 4">
    <name type="scientific">Cylindrospermopsis raciborskii CS-505</name>
    <dbReference type="NCBI Taxonomy" id="533240"/>
    <lineage>
        <taxon>Bacteria</taxon>
        <taxon>Bacillati</taxon>
        <taxon>Cyanobacteriota</taxon>
        <taxon>Cyanophyceae</taxon>
        <taxon>Nostocales</taxon>
        <taxon>Aphanizomenonaceae</taxon>
        <taxon>Cylindrospermopsis</taxon>
    </lineage>
</organism>
<dbReference type="RefSeq" id="WP_040009514.1">
    <property type="nucleotide sequence ID" value="NZ_ACYA01000054.1"/>
</dbReference>
<protein>
    <recommendedName>
        <fullName evidence="5">DUF3782 domain-containing protein</fullName>
    </recommendedName>
</protein>
<evidence type="ECO:0000256" key="1">
    <source>
        <dbReference type="SAM" id="MobiDB-lite"/>
    </source>
</evidence>